<proteinExistence type="predicted"/>
<gene>
    <name evidence="1" type="ORF">GCM10010915_14880</name>
</gene>
<keyword evidence="2" id="KW-1185">Reference proteome</keyword>
<dbReference type="Pfam" id="PF12005">
    <property type="entry name" value="DUF3499"/>
    <property type="match status" value="1"/>
</dbReference>
<comment type="caution">
    <text evidence="1">The sequence shown here is derived from an EMBL/GenBank/DDBJ whole genome shotgun (WGS) entry which is preliminary data.</text>
</comment>
<evidence type="ECO:0008006" key="3">
    <source>
        <dbReference type="Google" id="ProtNLM"/>
    </source>
</evidence>
<protein>
    <recommendedName>
        <fullName evidence="3">Alcohol dehydrogenase</fullName>
    </recommendedName>
</protein>
<dbReference type="RefSeq" id="WP_188711646.1">
    <property type="nucleotide sequence ID" value="NZ_BMHO01000001.1"/>
</dbReference>
<organism evidence="1 2">
    <name type="scientific">Microbacterium faecale</name>
    <dbReference type="NCBI Taxonomy" id="1804630"/>
    <lineage>
        <taxon>Bacteria</taxon>
        <taxon>Bacillati</taxon>
        <taxon>Actinomycetota</taxon>
        <taxon>Actinomycetes</taxon>
        <taxon>Micrococcales</taxon>
        <taxon>Microbacteriaceae</taxon>
        <taxon>Microbacterium</taxon>
    </lineage>
</organism>
<sequence length="68" mass="7467">MGERICSKVACNREAVATLTFDYEDQMAALGPLGAGNDPHAHDLCAQHTDRLSVPVGWTVLRHDTFKE</sequence>
<accession>A0A916Y8P5</accession>
<reference evidence="1" key="2">
    <citation type="submission" date="2020-09" db="EMBL/GenBank/DDBJ databases">
        <authorList>
            <person name="Sun Q."/>
            <person name="Zhou Y."/>
        </authorList>
    </citation>
    <scope>NUCLEOTIDE SEQUENCE</scope>
    <source>
        <strain evidence="1">CGMCC 1.15152</strain>
    </source>
</reference>
<name>A0A916Y8P5_9MICO</name>
<dbReference type="InterPro" id="IPR021888">
    <property type="entry name" value="DUF3499"/>
</dbReference>
<dbReference type="AlphaFoldDB" id="A0A916Y8P5"/>
<dbReference type="Proteomes" id="UP000633205">
    <property type="component" value="Unassembled WGS sequence"/>
</dbReference>
<reference evidence="1" key="1">
    <citation type="journal article" date="2014" name="Int. J. Syst. Evol. Microbiol.">
        <title>Complete genome sequence of Corynebacterium casei LMG S-19264T (=DSM 44701T), isolated from a smear-ripened cheese.</title>
        <authorList>
            <consortium name="US DOE Joint Genome Institute (JGI-PGF)"/>
            <person name="Walter F."/>
            <person name="Albersmeier A."/>
            <person name="Kalinowski J."/>
            <person name="Ruckert C."/>
        </authorList>
    </citation>
    <scope>NUCLEOTIDE SEQUENCE</scope>
    <source>
        <strain evidence="1">CGMCC 1.15152</strain>
    </source>
</reference>
<evidence type="ECO:0000313" key="2">
    <source>
        <dbReference type="Proteomes" id="UP000633205"/>
    </source>
</evidence>
<evidence type="ECO:0000313" key="1">
    <source>
        <dbReference type="EMBL" id="GGD35396.1"/>
    </source>
</evidence>
<dbReference type="EMBL" id="BMHO01000001">
    <property type="protein sequence ID" value="GGD35396.1"/>
    <property type="molecule type" value="Genomic_DNA"/>
</dbReference>